<dbReference type="GO" id="GO:0006529">
    <property type="term" value="P:asparagine biosynthetic process"/>
    <property type="evidence" value="ECO:0007669"/>
    <property type="project" value="UniProtKB-KW"/>
</dbReference>
<dbReference type="InterPro" id="IPR014729">
    <property type="entry name" value="Rossmann-like_a/b/a_fold"/>
</dbReference>
<name>A0A5Q2MXH5_9FIRM</name>
<dbReference type="PANTHER" id="PTHR43284:SF1">
    <property type="entry name" value="ASPARAGINE SYNTHETASE"/>
    <property type="match status" value="1"/>
</dbReference>
<sequence length="411" mass="47591">MNLKNVKSFLQYGYFMNYEKDDLPLEFSKIDKLIYTSLEENELVNLGIEKFIEAISKDFEYNYQHVVPLSGGLDSRAILAALLEFTDASNIFTYTFGTPGTLDYEIGGLIAKKAGTKHTNLPLTTHKYCQDELIDISNRINNQTMLFHHPPVWLVDELFSNHVVWSGYIGDLIVGGHLPTHPVTNLKDAKLKYLNKYKYVKSLSLSNIENDFLIDYINFNTIDKKLVTYEEQILFNERVRKLTAPHVLIKGYNYKTPFINNGFMDFMLSLDNRFRLGKYLFIEMMLKAFPKLFSQKTKNNYGLPLKSGNIKIEVKKIENKIKSFLGRSLNGFVNPYINYLDFRNGIREREDLLSIFSSNIMDLKSRGIIDWIDIEDILNRHLKKQGNFADALIVLTSLEIHLKAQTGWKTK</sequence>
<evidence type="ECO:0000256" key="1">
    <source>
        <dbReference type="ARBA" id="ARBA00005187"/>
    </source>
</evidence>
<evidence type="ECO:0000313" key="7">
    <source>
        <dbReference type="Proteomes" id="UP000366051"/>
    </source>
</evidence>
<keyword evidence="3" id="KW-0061">Asparagine biosynthesis</keyword>
<comment type="catalytic activity">
    <reaction evidence="4">
        <text>L-aspartate + L-glutamine + ATP + H2O = L-asparagine + L-glutamate + AMP + diphosphate + H(+)</text>
        <dbReference type="Rhea" id="RHEA:12228"/>
        <dbReference type="ChEBI" id="CHEBI:15377"/>
        <dbReference type="ChEBI" id="CHEBI:15378"/>
        <dbReference type="ChEBI" id="CHEBI:29985"/>
        <dbReference type="ChEBI" id="CHEBI:29991"/>
        <dbReference type="ChEBI" id="CHEBI:30616"/>
        <dbReference type="ChEBI" id="CHEBI:33019"/>
        <dbReference type="ChEBI" id="CHEBI:58048"/>
        <dbReference type="ChEBI" id="CHEBI:58359"/>
        <dbReference type="ChEBI" id="CHEBI:456215"/>
        <dbReference type="EC" id="6.3.5.4"/>
    </reaction>
</comment>
<dbReference type="KEGG" id="hcv:FTV88_1161"/>
<keyword evidence="7" id="KW-1185">Reference proteome</keyword>
<dbReference type="SUPFAM" id="SSF52402">
    <property type="entry name" value="Adenine nucleotide alpha hydrolases-like"/>
    <property type="match status" value="1"/>
</dbReference>
<dbReference type="PANTHER" id="PTHR43284">
    <property type="entry name" value="ASPARAGINE SYNTHETASE (GLUTAMINE-HYDROLYZING)"/>
    <property type="match status" value="1"/>
</dbReference>
<evidence type="ECO:0000259" key="5">
    <source>
        <dbReference type="Pfam" id="PF00733"/>
    </source>
</evidence>
<dbReference type="EC" id="6.3.5.4" evidence="2"/>
<dbReference type="AlphaFoldDB" id="A0A5Q2MXH5"/>
<dbReference type="GO" id="GO:0004066">
    <property type="term" value="F:asparagine synthase (glutamine-hydrolyzing) activity"/>
    <property type="evidence" value="ECO:0007669"/>
    <property type="project" value="UniProtKB-EC"/>
</dbReference>
<protein>
    <recommendedName>
        <fullName evidence="2">asparagine synthase (glutamine-hydrolyzing)</fullName>
        <ecNumber evidence="2">6.3.5.4</ecNumber>
    </recommendedName>
</protein>
<accession>A0A5Q2MXH5</accession>
<gene>
    <name evidence="6" type="ORF">FTV88_1161</name>
</gene>
<keyword evidence="3" id="KW-0028">Amino-acid biosynthesis</keyword>
<reference evidence="7" key="1">
    <citation type="submission" date="2019-11" db="EMBL/GenBank/DDBJ databases">
        <title>Genome sequence of Heliorestis convoluta strain HH, an alkaliphilic and minimalistic phototrophic bacterium from a soda lake in Egypt.</title>
        <authorList>
            <person name="Dewey E.D."/>
            <person name="Stokes L.M."/>
            <person name="Burchell B.M."/>
            <person name="Shaffer K.N."/>
            <person name="Huntington A.M."/>
            <person name="Baker J.M."/>
            <person name="Nadendla S."/>
            <person name="Giglio M.G."/>
            <person name="Touchman J.W."/>
            <person name="Blankenship R.E."/>
            <person name="Madigan M.T."/>
            <person name="Sattley W.M."/>
        </authorList>
    </citation>
    <scope>NUCLEOTIDE SEQUENCE [LARGE SCALE GENOMIC DNA]</scope>
    <source>
        <strain evidence="7">HH</strain>
    </source>
</reference>
<dbReference type="OrthoDB" id="1551487at2"/>
<dbReference type="Pfam" id="PF00733">
    <property type="entry name" value="Asn_synthase"/>
    <property type="match status" value="1"/>
</dbReference>
<proteinExistence type="predicted"/>
<evidence type="ECO:0000256" key="3">
    <source>
        <dbReference type="ARBA" id="ARBA00022888"/>
    </source>
</evidence>
<dbReference type="EMBL" id="CP045875">
    <property type="protein sequence ID" value="QGG47308.1"/>
    <property type="molecule type" value="Genomic_DNA"/>
</dbReference>
<comment type="pathway">
    <text evidence="1">Amino-acid biosynthesis; L-asparagine biosynthesis; L-asparagine from L-aspartate (L-Gln route): step 1/1.</text>
</comment>
<dbReference type="RefSeq" id="WP_153724717.1">
    <property type="nucleotide sequence ID" value="NZ_CP045875.1"/>
</dbReference>
<evidence type="ECO:0000256" key="4">
    <source>
        <dbReference type="ARBA" id="ARBA00048741"/>
    </source>
</evidence>
<dbReference type="InterPro" id="IPR051786">
    <property type="entry name" value="ASN_synthetase/amidase"/>
</dbReference>
<dbReference type="Gene3D" id="3.40.50.620">
    <property type="entry name" value="HUPs"/>
    <property type="match status" value="1"/>
</dbReference>
<dbReference type="Proteomes" id="UP000366051">
    <property type="component" value="Chromosome"/>
</dbReference>
<dbReference type="InterPro" id="IPR001962">
    <property type="entry name" value="Asn_synthase"/>
</dbReference>
<evidence type="ECO:0000256" key="2">
    <source>
        <dbReference type="ARBA" id="ARBA00012737"/>
    </source>
</evidence>
<feature type="domain" description="Asparagine synthetase" evidence="5">
    <location>
        <begin position="67"/>
        <end position="199"/>
    </location>
</feature>
<evidence type="ECO:0000313" key="6">
    <source>
        <dbReference type="EMBL" id="QGG47308.1"/>
    </source>
</evidence>
<organism evidence="6 7">
    <name type="scientific">Heliorestis convoluta</name>
    <dbReference type="NCBI Taxonomy" id="356322"/>
    <lineage>
        <taxon>Bacteria</taxon>
        <taxon>Bacillati</taxon>
        <taxon>Bacillota</taxon>
        <taxon>Clostridia</taxon>
        <taxon>Eubacteriales</taxon>
        <taxon>Heliobacteriaceae</taxon>
        <taxon>Heliorestis</taxon>
    </lineage>
</organism>